<dbReference type="SMART" id="SM00028">
    <property type="entry name" value="TPR"/>
    <property type="match status" value="10"/>
</dbReference>
<evidence type="ECO:0000256" key="1">
    <source>
        <dbReference type="PROSITE-ProRule" id="PRU00339"/>
    </source>
</evidence>
<proteinExistence type="predicted"/>
<name>A0ABX1LYV3_9CYAN</name>
<dbReference type="PROSITE" id="PS50005">
    <property type="entry name" value="TPR"/>
    <property type="match status" value="1"/>
</dbReference>
<evidence type="ECO:0000313" key="4">
    <source>
        <dbReference type="Proteomes" id="UP000738376"/>
    </source>
</evidence>
<keyword evidence="1" id="KW-0802">TPR repeat</keyword>
<sequence length="1081" mass="119697">MQGKSIGDRLSVTILGMGLLLGDLGLNPVHALPTLGNSNHQLVAAETNTDNAKPSATSTDLLLQKAEKLFDQGKFQESLQQYQQVLNIYRQQGDRLGEAIALTGIGMTQVSLRQETAAIASLQKALMLLQAPASNLSNNDKQLYRKAEGETKYQLGRAYINLEQYAKSLPLLEESLKIRQEVGDRYREGKTLASIGIIYVKKYEFPRSVEYFENGLKISIAEKNRASEGQILFYLASIYSLLGQKEKALALARQSGSAYQALGSPLGQANALNLEGNILSLSLEYKQVAQLNLQALELVRQVGDRPREAEILSAVATAYRNLGTYPQAIEFYVQSQKIYQELGDRAGQGMILKNIADVRLAQGLNREALTTYEQARAIYEDLTKVANVKPSDRQTLAGILIGQGSLYTSFSEYPKAITTLKEAQALYQSLGDRQGKVVASLYLAQVYLQLEDREKISDILKELPELTKNSPQLRQMAESLVGLANNNSLKSTNPQTQLKSVLSLLEFFKQSGDRKSEAAMLLQASGLYFELKQIDKTIIFNQQALDIYREIGDRSGAADALYQLGLSYALSNRVDKAFVSFQAALLFAREVGNRNQESKLLGNIGALIQRQYPELAIAFYKQSVNVTEAIRKELRVLTIDQQKSYQRTVAANYRALADLLLKQGRVMEGLQVLDLLKVQELQDYLQNVKGNERTAQGIYVFPEEASQIKAISSQPLISLQPLIDGNQRIVQELGRIPPTELNRVPDYLQKLPQGHALLYPLILANRLELILFIPNKLPIHRSIAIKESEISELVQDFKVGLRDATSLDVIEPATKLYNILIKPIEADLAQTNTILYAPDGQLRYVPITALYDGQKWLVEKYSVNNLIAYSLSDFTPKPPKPLRTLAGAFGGAPNSTKFGQVGLPATVTEVQAISSTLPDTVQLVANDFSRKATEAQMQTRNVVHFATHAEFNAGKPENSFLIFGNGDRLLLNEIKDLPMSNVELIVLSACQTGVGALGNGIEILGFGYQVQRAGAKAAIASLWQVSDEGTQSLMQEFYQHIKQSGQSRSESLRQAQLATIRSKDFSHPYFWSAFILISNGL</sequence>
<evidence type="ECO:0000259" key="2">
    <source>
        <dbReference type="Pfam" id="PF12770"/>
    </source>
</evidence>
<dbReference type="InterPro" id="IPR019734">
    <property type="entry name" value="TPR_rpt"/>
</dbReference>
<dbReference type="EMBL" id="JAAVJL010000002">
    <property type="protein sequence ID" value="NMF59939.1"/>
    <property type="molecule type" value="Genomic_DNA"/>
</dbReference>
<dbReference type="Pfam" id="PF13374">
    <property type="entry name" value="TPR_10"/>
    <property type="match status" value="1"/>
</dbReference>
<dbReference type="PANTHER" id="PTHR10098">
    <property type="entry name" value="RAPSYN-RELATED"/>
    <property type="match status" value="1"/>
</dbReference>
<dbReference type="RefSeq" id="WP_169364906.1">
    <property type="nucleotide sequence ID" value="NZ_JAAVJL010000002.1"/>
</dbReference>
<dbReference type="SUPFAM" id="SSF48452">
    <property type="entry name" value="TPR-like"/>
    <property type="match status" value="4"/>
</dbReference>
<organism evidence="3 4">
    <name type="scientific">Pseudanabaena yagii GIHE-NHR1</name>
    <dbReference type="NCBI Taxonomy" id="2722753"/>
    <lineage>
        <taxon>Bacteria</taxon>
        <taxon>Bacillati</taxon>
        <taxon>Cyanobacteriota</taxon>
        <taxon>Cyanophyceae</taxon>
        <taxon>Pseudanabaenales</taxon>
        <taxon>Pseudanabaenaceae</taxon>
        <taxon>Pseudanabaena</taxon>
        <taxon>Pseudanabaena yagii</taxon>
    </lineage>
</organism>
<accession>A0ABX1LYV3</accession>
<protein>
    <submittedName>
        <fullName evidence="3">CHAT domain-containing protein</fullName>
    </submittedName>
</protein>
<comment type="caution">
    <text evidence="3">The sequence shown here is derived from an EMBL/GenBank/DDBJ whole genome shotgun (WGS) entry which is preliminary data.</text>
</comment>
<dbReference type="Pfam" id="PF13424">
    <property type="entry name" value="TPR_12"/>
    <property type="match status" value="2"/>
</dbReference>
<dbReference type="InterPro" id="IPR024983">
    <property type="entry name" value="CHAT_dom"/>
</dbReference>
<reference evidence="3 4" key="1">
    <citation type="submission" date="2020-03" db="EMBL/GenBank/DDBJ databases">
        <title>Draft Genome Sequence of 2-Methylisoborneol Producing Pseudanabaena yagii Strain GIHE-NHR1 Isolated from North Han River in South Korea.</title>
        <authorList>
            <person name="Jeong J."/>
        </authorList>
    </citation>
    <scope>NUCLEOTIDE SEQUENCE [LARGE SCALE GENOMIC DNA]</scope>
    <source>
        <strain evidence="3 4">GIHE-NHR1</strain>
    </source>
</reference>
<dbReference type="Proteomes" id="UP000738376">
    <property type="component" value="Unassembled WGS sequence"/>
</dbReference>
<keyword evidence="4" id="KW-1185">Reference proteome</keyword>
<feature type="domain" description="CHAT" evidence="2">
    <location>
        <begin position="811"/>
        <end position="1077"/>
    </location>
</feature>
<feature type="repeat" description="TPR" evidence="1">
    <location>
        <begin position="149"/>
        <end position="182"/>
    </location>
</feature>
<gene>
    <name evidence="3" type="ORF">HC246_18410</name>
</gene>
<dbReference type="Gene3D" id="1.25.40.10">
    <property type="entry name" value="Tetratricopeptide repeat domain"/>
    <property type="match status" value="3"/>
</dbReference>
<evidence type="ECO:0000313" key="3">
    <source>
        <dbReference type="EMBL" id="NMF59939.1"/>
    </source>
</evidence>
<dbReference type="Pfam" id="PF12770">
    <property type="entry name" value="CHAT"/>
    <property type="match status" value="1"/>
</dbReference>
<dbReference type="InterPro" id="IPR011990">
    <property type="entry name" value="TPR-like_helical_dom_sf"/>
</dbReference>